<dbReference type="AlphaFoldDB" id="A0A8B7NUT4"/>
<dbReference type="InterPro" id="IPR029058">
    <property type="entry name" value="AB_hydrolase_fold"/>
</dbReference>
<keyword evidence="6" id="KW-0325">Glycoprotein</keyword>
<evidence type="ECO:0000256" key="6">
    <source>
        <dbReference type="ARBA" id="ARBA00023180"/>
    </source>
</evidence>
<dbReference type="PIRSF" id="PIRSF000862">
    <property type="entry name" value="Steryl_ester_lip"/>
    <property type="match status" value="1"/>
</dbReference>
<evidence type="ECO:0000256" key="7">
    <source>
        <dbReference type="PIRNR" id="PIRNR000862"/>
    </source>
</evidence>
<feature type="active site" description="Nucleophile" evidence="8">
    <location>
        <position position="167"/>
    </location>
</feature>
<keyword evidence="3 7" id="KW-0378">Hydrolase</keyword>
<dbReference type="OMA" id="SESRYWD"/>
<sequence>MKFDVASLKLTSILKSAFSIPNDLYFDSAQLARSRGYGASTHHVTTKDGYIIALHRLLPPPNSSRGPPARTAGAVLMMSSPFGSSSDFIINEPHQSLGYLLVDAGYDVWLGNFRGSRYGLNHTRLNDDDPRFWRYSFDEIAQFDLPAQVNFVLERTGEAKIFFFCYSASTMAFFMSGTPKTSFMNKIRLAVTFAPIGDCRHPTKYIRTSARLMLIIQDVAEKVTRGPLYRGSDLLSSVLYALCHGGSPFRRICVFVVTSLMGGTNKGYYGKNGFPYALASVLSGMSVKALAHFAQQAFTPRLRMYDYGSPAANRAAYGFPTPPHYNMSDVTAPVVVCSAPNDSLMSLQDQQMLMQDLPYFVKRILAPQKDYGHLDLVYAKNAKEVIYNEIIELMKNY</sequence>
<dbReference type="GO" id="GO:0016788">
    <property type="term" value="F:hydrolase activity, acting on ester bonds"/>
    <property type="evidence" value="ECO:0007669"/>
    <property type="project" value="InterPro"/>
</dbReference>
<reference evidence="11" key="1">
    <citation type="submission" date="2025-08" db="UniProtKB">
        <authorList>
            <consortium name="RefSeq"/>
        </authorList>
    </citation>
    <scope>IDENTIFICATION</scope>
    <source>
        <tissue evidence="11">Whole organism</tissue>
    </source>
</reference>
<keyword evidence="5" id="KW-0443">Lipid metabolism</keyword>
<evidence type="ECO:0000259" key="9">
    <source>
        <dbReference type="Pfam" id="PF04083"/>
    </source>
</evidence>
<dbReference type="InterPro" id="IPR025483">
    <property type="entry name" value="Lipase_euk"/>
</dbReference>
<dbReference type="Gene3D" id="3.40.50.1820">
    <property type="entry name" value="alpha/beta hydrolase"/>
    <property type="match status" value="1"/>
</dbReference>
<organism evidence="10 11">
    <name type="scientific">Hyalella azteca</name>
    <name type="common">Amphipod</name>
    <dbReference type="NCBI Taxonomy" id="294128"/>
    <lineage>
        <taxon>Eukaryota</taxon>
        <taxon>Metazoa</taxon>
        <taxon>Ecdysozoa</taxon>
        <taxon>Arthropoda</taxon>
        <taxon>Crustacea</taxon>
        <taxon>Multicrustacea</taxon>
        <taxon>Malacostraca</taxon>
        <taxon>Eumalacostraca</taxon>
        <taxon>Peracarida</taxon>
        <taxon>Amphipoda</taxon>
        <taxon>Senticaudata</taxon>
        <taxon>Talitrida</taxon>
        <taxon>Talitroidea</taxon>
        <taxon>Hyalellidae</taxon>
        <taxon>Hyalella</taxon>
    </lineage>
</organism>
<dbReference type="Proteomes" id="UP000694843">
    <property type="component" value="Unplaced"/>
</dbReference>
<evidence type="ECO:0000256" key="1">
    <source>
        <dbReference type="ARBA" id="ARBA00010701"/>
    </source>
</evidence>
<dbReference type="GeneID" id="108673412"/>
<accession>A0A8B7NUT4</accession>
<dbReference type="Pfam" id="PF04083">
    <property type="entry name" value="Abhydro_lipase"/>
    <property type="match status" value="1"/>
</dbReference>
<evidence type="ECO:0000256" key="8">
    <source>
        <dbReference type="PIRSR" id="PIRSR000862-1"/>
    </source>
</evidence>
<evidence type="ECO:0000313" key="11">
    <source>
        <dbReference type="RefSeq" id="XP_018016726.1"/>
    </source>
</evidence>
<evidence type="ECO:0000256" key="5">
    <source>
        <dbReference type="ARBA" id="ARBA00023098"/>
    </source>
</evidence>
<feature type="active site" description="Charge relay system" evidence="8">
    <location>
        <position position="373"/>
    </location>
</feature>
<dbReference type="GO" id="GO:0016042">
    <property type="term" value="P:lipid catabolic process"/>
    <property type="evidence" value="ECO:0007669"/>
    <property type="project" value="UniProtKB-KW"/>
</dbReference>
<gene>
    <name evidence="11" type="primary">LOC108673412</name>
</gene>
<evidence type="ECO:0000256" key="3">
    <source>
        <dbReference type="ARBA" id="ARBA00022801"/>
    </source>
</evidence>
<dbReference type="InterPro" id="IPR006693">
    <property type="entry name" value="AB_hydrolase_lipase"/>
</dbReference>
<keyword evidence="4 7" id="KW-0442">Lipid degradation</keyword>
<feature type="domain" description="Partial AB-hydrolase lipase" evidence="9">
    <location>
        <begin position="29"/>
        <end position="91"/>
    </location>
</feature>
<evidence type="ECO:0000256" key="2">
    <source>
        <dbReference type="ARBA" id="ARBA00022729"/>
    </source>
</evidence>
<proteinExistence type="inferred from homology"/>
<evidence type="ECO:0000313" key="10">
    <source>
        <dbReference type="Proteomes" id="UP000694843"/>
    </source>
</evidence>
<keyword evidence="2" id="KW-0732">Signal</keyword>
<dbReference type="PANTHER" id="PTHR11005">
    <property type="entry name" value="LYSOSOMAL ACID LIPASE-RELATED"/>
    <property type="match status" value="1"/>
</dbReference>
<evidence type="ECO:0000256" key="4">
    <source>
        <dbReference type="ARBA" id="ARBA00022963"/>
    </source>
</evidence>
<dbReference type="OrthoDB" id="9974421at2759"/>
<name>A0A8B7NUT4_HYAAZ</name>
<dbReference type="KEGG" id="hazt:108673412"/>
<feature type="active site" description="Charge relay system" evidence="8">
    <location>
        <position position="342"/>
    </location>
</feature>
<dbReference type="RefSeq" id="XP_018016726.1">
    <property type="nucleotide sequence ID" value="XM_018161237.2"/>
</dbReference>
<dbReference type="FunFam" id="3.40.50.1820:FF:000057">
    <property type="entry name" value="Lipase"/>
    <property type="match status" value="1"/>
</dbReference>
<protein>
    <recommendedName>
        <fullName evidence="7">Lipase</fullName>
    </recommendedName>
</protein>
<comment type="similarity">
    <text evidence="1 7">Belongs to the AB hydrolase superfamily. Lipase family.</text>
</comment>
<dbReference type="SUPFAM" id="SSF53474">
    <property type="entry name" value="alpha/beta-Hydrolases"/>
    <property type="match status" value="1"/>
</dbReference>
<keyword evidence="10" id="KW-1185">Reference proteome</keyword>